<feature type="compositionally biased region" description="Acidic residues" evidence="1">
    <location>
        <begin position="1118"/>
        <end position="1129"/>
    </location>
</feature>
<feature type="region of interest" description="Disordered" evidence="1">
    <location>
        <begin position="507"/>
        <end position="569"/>
    </location>
</feature>
<feature type="compositionally biased region" description="Basic residues" evidence="1">
    <location>
        <begin position="413"/>
        <end position="422"/>
    </location>
</feature>
<feature type="region of interest" description="Disordered" evidence="1">
    <location>
        <begin position="319"/>
        <end position="457"/>
    </location>
</feature>
<evidence type="ECO:0000256" key="1">
    <source>
        <dbReference type="SAM" id="MobiDB-lite"/>
    </source>
</evidence>
<proteinExistence type="predicted"/>
<evidence type="ECO:0000313" key="2">
    <source>
        <dbReference type="EMBL" id="QRD01528.1"/>
    </source>
</evidence>
<dbReference type="InterPro" id="IPR039327">
    <property type="entry name" value="CON7-like"/>
</dbReference>
<dbReference type="OrthoDB" id="3045089at2759"/>
<accession>A0A7U2FAN3</accession>
<feature type="compositionally biased region" description="Polar residues" evidence="1">
    <location>
        <begin position="1098"/>
        <end position="1117"/>
    </location>
</feature>
<keyword evidence="3" id="KW-1185">Reference proteome</keyword>
<reference evidence="3" key="1">
    <citation type="journal article" date="2021" name="BMC Genomics">
        <title>Chromosome-level genome assembly and manually-curated proteome of model necrotroph Parastagonospora nodorum Sn15 reveals a genome-wide trove of candidate effector homologs, and redundancy of virulence-related functions within an accessory chromosome.</title>
        <authorList>
            <person name="Bertazzoni S."/>
            <person name="Jones D.A.B."/>
            <person name="Phan H.T."/>
            <person name="Tan K.-C."/>
            <person name="Hane J.K."/>
        </authorList>
    </citation>
    <scope>NUCLEOTIDE SEQUENCE [LARGE SCALE GENOMIC DNA]</scope>
    <source>
        <strain evidence="3">SN15 / ATCC MYA-4574 / FGSC 10173)</strain>
    </source>
</reference>
<protein>
    <recommendedName>
        <fullName evidence="4">Fungal N-terminal domain-containing protein</fullName>
    </recommendedName>
</protein>
<dbReference type="PANTHER" id="PTHR36167">
    <property type="entry name" value="C2H2 FINGER DOMAIN TRANSCRIPTION FACTOR (EUROFUNG)-RELATED"/>
    <property type="match status" value="1"/>
</dbReference>
<dbReference type="OMA" id="DYKPQFS"/>
<dbReference type="VEuPathDB" id="FungiDB:JI435_121720"/>
<feature type="region of interest" description="Disordered" evidence="1">
    <location>
        <begin position="655"/>
        <end position="678"/>
    </location>
</feature>
<feature type="region of interest" description="Disordered" evidence="1">
    <location>
        <begin position="240"/>
        <end position="262"/>
    </location>
</feature>
<feature type="compositionally biased region" description="Basic and acidic residues" evidence="1">
    <location>
        <begin position="319"/>
        <end position="329"/>
    </location>
</feature>
<gene>
    <name evidence="2" type="ORF">JI435_121720</name>
</gene>
<feature type="compositionally biased region" description="Acidic residues" evidence="1">
    <location>
        <begin position="1078"/>
        <end position="1097"/>
    </location>
</feature>
<dbReference type="AlphaFoldDB" id="A0A7U2FAN3"/>
<feature type="compositionally biased region" description="Basic and acidic residues" evidence="1">
    <location>
        <begin position="554"/>
        <end position="569"/>
    </location>
</feature>
<dbReference type="GO" id="GO:0006355">
    <property type="term" value="P:regulation of DNA-templated transcription"/>
    <property type="evidence" value="ECO:0007669"/>
    <property type="project" value="InterPro"/>
</dbReference>
<evidence type="ECO:0008006" key="4">
    <source>
        <dbReference type="Google" id="ProtNLM"/>
    </source>
</evidence>
<evidence type="ECO:0000313" key="3">
    <source>
        <dbReference type="Proteomes" id="UP000663193"/>
    </source>
</evidence>
<dbReference type="PANTHER" id="PTHR36167:SF3">
    <property type="entry name" value="C2H2 FINGER DOMAIN TRANSCRIPTION FACTOR (EUROFUNG)-RELATED"/>
    <property type="match status" value="1"/>
</dbReference>
<feature type="compositionally biased region" description="Polar residues" evidence="1">
    <location>
        <begin position="1142"/>
        <end position="1183"/>
    </location>
</feature>
<feature type="compositionally biased region" description="Polar residues" evidence="1">
    <location>
        <begin position="507"/>
        <end position="527"/>
    </location>
</feature>
<dbReference type="Proteomes" id="UP000663193">
    <property type="component" value="Chromosome 12"/>
</dbReference>
<sequence length="1194" mass="134168">MAEIIGVIGSTIAIANSAAQLSRALFDIVQTFKNAREEIADIAHQLQILGGTLHSLWNIMHSQHNLCQPVLFDNTNAILHQYCKVDKELRKLIDGPKSLARLTWYIKKTKVKSLLKRVEAIKISLALELTVVQFAREEVIRQPAEPNRYRPLLESAVQANRQIVESAQRDSIENTLASDQRRAEVDVYREGTFDTATWLYHLVFTSQAAEVPKKVPRKDVHRLQPSVVDESTENLVRFTRSPLQYSPRSPPPPPSPSTGDADKTMIVWTAQTEPNQVIDRLLSTWTTLTHEQIGLSSRQHVDNKWRKDFLNTIEQAKHEGESDFNKWEEDNPYSSEESDSIESAIDEIPGPHRHRTRVPDVVIRNNRVSNTSYDESTATSKSDDEEEEDPVPTYVSTNSKKGNKKGGESRNLKQSKSHKKTNTNHTRSDRAHTAAGRTNPFVNNVSSPPRRPRTSRYYSEADNYAVPNGVPGPAPVYPLYPSHHPQFPVPRSDSLNPFTLGGFQNPYESQASRNPFVSGNFPSTTFPSDPPWPPQAPLHEDTMAHPSSTASLKNAKEQKDSQDTTTTSKEDAMLATISRLIADSGKSKTSNIEDPRLANILQMLILQQEQHAEVELERAKATAEVEMRQILAARDRDDSRIRQLEALIIQQKEEQEKSDARWRAERAALDEESTRQAQETKELAEREIAAARSAKKAARKALKFAQAEAEKRAKEEADAKAKAERKKTNKQSKERIQKYEKLLDAAVEGRAAAFQSMEQPLRRTCITDGKRSVEVAEYSSKPHANSSILTPGFIQDAVYGARTDNRLDHGRQRMGQRWLSQSYSSVTSQPNSRLVPLEMKDTTETQHDINQQMILFPARLNKSSAKTTELQSSLAKIGVNTSFVENEFNHFEASSYMEDTSNEGVRSSVFWEGPSSSLGSELLSTYRRFGWKPPYARTSSLGQTHFLGSQPIHSYFFQPDYKPQFSSCEPSVHTETIIIDKALIHEYALTEMGHKFCSTESGSYELDGRLQYSDIEALIERSFQMRENYLRKAYRQLGWQPKPAQETKKPAPIKTSLIPRVPQSPVTATESQKSYATSEDEEDESGYQEESDRDDLESTASNNDDTGSQVTAGATSTEFEEQNEDDDSTADTGLDVGHDSSETSNVSTSLTTWSSNSKNPFRNASAKSTKSGRGRATSENFVQTAWDEPLILLD</sequence>
<feature type="compositionally biased region" description="Polar residues" evidence="1">
    <location>
        <begin position="366"/>
        <end position="380"/>
    </location>
</feature>
<dbReference type="EMBL" id="CP069034">
    <property type="protein sequence ID" value="QRD01528.1"/>
    <property type="molecule type" value="Genomic_DNA"/>
</dbReference>
<feature type="compositionally biased region" description="Polar residues" evidence="1">
    <location>
        <begin position="1064"/>
        <end position="1077"/>
    </location>
</feature>
<name>A0A7U2FAN3_PHANO</name>
<organism evidence="2 3">
    <name type="scientific">Phaeosphaeria nodorum (strain SN15 / ATCC MYA-4574 / FGSC 10173)</name>
    <name type="common">Glume blotch fungus</name>
    <name type="synonym">Parastagonospora nodorum</name>
    <dbReference type="NCBI Taxonomy" id="321614"/>
    <lineage>
        <taxon>Eukaryota</taxon>
        <taxon>Fungi</taxon>
        <taxon>Dikarya</taxon>
        <taxon>Ascomycota</taxon>
        <taxon>Pezizomycotina</taxon>
        <taxon>Dothideomycetes</taxon>
        <taxon>Pleosporomycetidae</taxon>
        <taxon>Pleosporales</taxon>
        <taxon>Pleosporineae</taxon>
        <taxon>Phaeosphaeriaceae</taxon>
        <taxon>Parastagonospora</taxon>
    </lineage>
</organism>
<feature type="region of interest" description="Disordered" evidence="1">
    <location>
        <begin position="1041"/>
        <end position="1194"/>
    </location>
</feature>